<reference evidence="8" key="1">
    <citation type="journal article" date="2019" name="Ecotoxicol. Environ. Saf.">
        <title>Microbial characterization of heavy metal resistant bacterial strains isolated from an electroplating wastewater treatment plant.</title>
        <authorList>
            <person name="Cai X."/>
            <person name="Zheng X."/>
            <person name="Zhang D."/>
            <person name="Iqbal W."/>
            <person name="Liu C."/>
            <person name="Yang B."/>
            <person name="Zhao X."/>
            <person name="Lu X."/>
            <person name="Mao Y."/>
        </authorList>
    </citation>
    <scope>NUCLEOTIDE SEQUENCE [LARGE SCALE GENOMIC DNA]</scope>
    <source>
        <strain evidence="8">Ni1-3</strain>
    </source>
</reference>
<gene>
    <name evidence="8" type="ORF">D0436_21985</name>
</gene>
<feature type="domain" description="Cas12f1-like TNB" evidence="7">
    <location>
        <begin position="269"/>
        <end position="340"/>
    </location>
</feature>
<dbReference type="AlphaFoldDB" id="A0A5B8R4G4"/>
<protein>
    <submittedName>
        <fullName evidence="8">Transposase</fullName>
    </submittedName>
</protein>
<dbReference type="GO" id="GO:0003677">
    <property type="term" value="F:DNA binding"/>
    <property type="evidence" value="ECO:0007669"/>
    <property type="project" value="UniProtKB-KW"/>
</dbReference>
<dbReference type="PANTHER" id="PTHR30405">
    <property type="entry name" value="TRANSPOSASE"/>
    <property type="match status" value="1"/>
</dbReference>
<keyword evidence="4" id="KW-0238">DNA-binding</keyword>
<dbReference type="RefSeq" id="WP_037429940.1">
    <property type="nucleotide sequence ID" value="NZ_CP076856.1"/>
</dbReference>
<dbReference type="Pfam" id="PF01385">
    <property type="entry name" value="OrfB_IS605"/>
    <property type="match status" value="1"/>
</dbReference>
<dbReference type="GO" id="GO:0006310">
    <property type="term" value="P:DNA recombination"/>
    <property type="evidence" value="ECO:0007669"/>
    <property type="project" value="UniProtKB-KW"/>
</dbReference>
<evidence type="ECO:0000256" key="2">
    <source>
        <dbReference type="ARBA" id="ARBA00011044"/>
    </source>
</evidence>
<dbReference type="InterPro" id="IPR001959">
    <property type="entry name" value="Transposase"/>
</dbReference>
<evidence type="ECO:0000259" key="6">
    <source>
        <dbReference type="Pfam" id="PF01385"/>
    </source>
</evidence>
<evidence type="ECO:0000313" key="8">
    <source>
        <dbReference type="EMBL" id="QDZ92906.1"/>
    </source>
</evidence>
<feature type="domain" description="Probable transposase IS891/IS1136/IS1341" evidence="6">
    <location>
        <begin position="161"/>
        <end position="256"/>
    </location>
</feature>
<evidence type="ECO:0000256" key="4">
    <source>
        <dbReference type="ARBA" id="ARBA00023125"/>
    </source>
</evidence>
<dbReference type="EMBL" id="CP031775">
    <property type="protein sequence ID" value="QDZ92906.1"/>
    <property type="molecule type" value="Genomic_DNA"/>
</dbReference>
<proteinExistence type="inferred from homology"/>
<dbReference type="InterPro" id="IPR010095">
    <property type="entry name" value="Cas12f1-like_TNB"/>
</dbReference>
<comment type="similarity">
    <text evidence="2">In the N-terminal section; belongs to the transposase 2 family.</text>
</comment>
<sequence length="359" mass="40533">MNKKIHTKTLKVRVRDKHVKTLNAWAFAVNQVWNYCNELSHRAIKERQKWLSGYDLQDYTKGANKELGLNSATIQMIGHEYVTRRKQFKKAKLNWRKSRGAKRSLGWIPVRSDCISFKNGQIYHNRHYFKVWDSYSLSQYQFKSGSFNEDAQGRWYFNAVVEVKPEQSSGTASVGIDLGCKEAATDSNGHKVVGRQYRKLEQQLGIAQRANKKTRVKAIHAKICNRRKDDLHQYSRQLVDSNAAIFVGNVNSLGLTKTKLAKSVLDAGWGILKTMLEYKCAHAGVVFEVVNERYTTQICSCCGEIPASSPKGRAGLRIREWSCGSCGATHDRDVNAAKNILAAGHGRLAVGIPHYSQLV</sequence>
<dbReference type="GO" id="GO:0032196">
    <property type="term" value="P:transposition"/>
    <property type="evidence" value="ECO:0007669"/>
    <property type="project" value="UniProtKB-KW"/>
</dbReference>
<evidence type="ECO:0000259" key="7">
    <source>
        <dbReference type="Pfam" id="PF07282"/>
    </source>
</evidence>
<organism evidence="8">
    <name type="scientific">Shewanella decolorationis</name>
    <dbReference type="NCBI Taxonomy" id="256839"/>
    <lineage>
        <taxon>Bacteria</taxon>
        <taxon>Pseudomonadati</taxon>
        <taxon>Pseudomonadota</taxon>
        <taxon>Gammaproteobacteria</taxon>
        <taxon>Alteromonadales</taxon>
        <taxon>Shewanellaceae</taxon>
        <taxon>Shewanella</taxon>
    </lineage>
</organism>
<accession>A0A5B8R4G4</accession>
<keyword evidence="3" id="KW-0815">Transposition</keyword>
<evidence type="ECO:0000256" key="3">
    <source>
        <dbReference type="ARBA" id="ARBA00022578"/>
    </source>
</evidence>
<keyword evidence="5" id="KW-0233">DNA recombination</keyword>
<dbReference type="Pfam" id="PF07282">
    <property type="entry name" value="Cas12f1-like_TNB"/>
    <property type="match status" value="1"/>
</dbReference>
<dbReference type="NCBIfam" id="NF040570">
    <property type="entry name" value="guided_TnpB"/>
    <property type="match status" value="1"/>
</dbReference>
<dbReference type="InterPro" id="IPR051399">
    <property type="entry name" value="RNA-guided_DNA_endo/Transpos"/>
</dbReference>
<dbReference type="PANTHER" id="PTHR30405:SF25">
    <property type="entry name" value="RNA-GUIDED DNA ENDONUCLEASE INSQ-RELATED"/>
    <property type="match status" value="1"/>
</dbReference>
<evidence type="ECO:0000256" key="5">
    <source>
        <dbReference type="ARBA" id="ARBA00023172"/>
    </source>
</evidence>
<comment type="similarity">
    <text evidence="1">In the C-terminal section; belongs to the transposase 35 family.</text>
</comment>
<evidence type="ECO:0000256" key="1">
    <source>
        <dbReference type="ARBA" id="ARBA00008761"/>
    </source>
</evidence>
<name>A0A5B8R4G4_9GAMM</name>